<evidence type="ECO:0000313" key="2">
    <source>
        <dbReference type="Proteomes" id="UP001055811"/>
    </source>
</evidence>
<dbReference type="EMBL" id="CM042013">
    <property type="protein sequence ID" value="KAI3740367.1"/>
    <property type="molecule type" value="Genomic_DNA"/>
</dbReference>
<accession>A0ACB9D240</accession>
<gene>
    <name evidence="1" type="ORF">L2E82_30795</name>
</gene>
<evidence type="ECO:0000313" key="1">
    <source>
        <dbReference type="EMBL" id="KAI3740367.1"/>
    </source>
</evidence>
<protein>
    <submittedName>
        <fullName evidence="1">Uncharacterized protein</fullName>
    </submittedName>
</protein>
<comment type="caution">
    <text evidence="1">The sequence shown here is derived from an EMBL/GenBank/DDBJ whole genome shotgun (WGS) entry which is preliminary data.</text>
</comment>
<reference evidence="1 2" key="2">
    <citation type="journal article" date="2022" name="Mol. Ecol. Resour.">
        <title>The genomes of chicory, endive, great burdock and yacon provide insights into Asteraceae paleo-polyploidization history and plant inulin production.</title>
        <authorList>
            <person name="Fan W."/>
            <person name="Wang S."/>
            <person name="Wang H."/>
            <person name="Wang A."/>
            <person name="Jiang F."/>
            <person name="Liu H."/>
            <person name="Zhao H."/>
            <person name="Xu D."/>
            <person name="Zhang Y."/>
        </authorList>
    </citation>
    <scope>NUCLEOTIDE SEQUENCE [LARGE SCALE GENOMIC DNA]</scope>
    <source>
        <strain evidence="2">cv. Punajuju</strain>
        <tissue evidence="1">Leaves</tissue>
    </source>
</reference>
<dbReference type="Proteomes" id="UP001055811">
    <property type="component" value="Linkage Group LG05"/>
</dbReference>
<sequence>MGIISCPHVFTDDWFITRKNFVSVGIQVDVPKLELYIQQEFHVGFLNGQFVRVKERLQSFKLDCELVRLEVDYEILDIDFEMVALQSLEEGLECVVEVDYDVVVEDGLQ</sequence>
<reference evidence="2" key="1">
    <citation type="journal article" date="2022" name="Mol. Ecol. Resour.">
        <title>The genomes of chicory, endive, great burdock and yacon provide insights into Asteraceae palaeo-polyploidization history and plant inulin production.</title>
        <authorList>
            <person name="Fan W."/>
            <person name="Wang S."/>
            <person name="Wang H."/>
            <person name="Wang A."/>
            <person name="Jiang F."/>
            <person name="Liu H."/>
            <person name="Zhao H."/>
            <person name="Xu D."/>
            <person name="Zhang Y."/>
        </authorList>
    </citation>
    <scope>NUCLEOTIDE SEQUENCE [LARGE SCALE GENOMIC DNA]</scope>
    <source>
        <strain evidence="2">cv. Punajuju</strain>
    </source>
</reference>
<keyword evidence="2" id="KW-1185">Reference proteome</keyword>
<proteinExistence type="predicted"/>
<name>A0ACB9D240_CICIN</name>
<organism evidence="1 2">
    <name type="scientific">Cichorium intybus</name>
    <name type="common">Chicory</name>
    <dbReference type="NCBI Taxonomy" id="13427"/>
    <lineage>
        <taxon>Eukaryota</taxon>
        <taxon>Viridiplantae</taxon>
        <taxon>Streptophyta</taxon>
        <taxon>Embryophyta</taxon>
        <taxon>Tracheophyta</taxon>
        <taxon>Spermatophyta</taxon>
        <taxon>Magnoliopsida</taxon>
        <taxon>eudicotyledons</taxon>
        <taxon>Gunneridae</taxon>
        <taxon>Pentapetalae</taxon>
        <taxon>asterids</taxon>
        <taxon>campanulids</taxon>
        <taxon>Asterales</taxon>
        <taxon>Asteraceae</taxon>
        <taxon>Cichorioideae</taxon>
        <taxon>Cichorieae</taxon>
        <taxon>Cichoriinae</taxon>
        <taxon>Cichorium</taxon>
    </lineage>
</organism>